<dbReference type="EMBL" id="UFZQ01000001">
    <property type="protein sequence ID" value="STE83640.1"/>
    <property type="molecule type" value="Genomic_DNA"/>
</dbReference>
<protein>
    <recommendedName>
        <fullName evidence="3">DUF1281 domain-containing protein</fullName>
    </recommendedName>
</protein>
<evidence type="ECO:0000313" key="2">
    <source>
        <dbReference type="Proteomes" id="UP000255460"/>
    </source>
</evidence>
<dbReference type="SUPFAM" id="SSF160940">
    <property type="entry name" value="Api92-like"/>
    <property type="match status" value="1"/>
</dbReference>
<dbReference type="Proteomes" id="UP000255460">
    <property type="component" value="Unassembled WGS sequence"/>
</dbReference>
<name>A0A376KNR1_ECOLX</name>
<evidence type="ECO:0008006" key="3">
    <source>
        <dbReference type="Google" id="ProtNLM"/>
    </source>
</evidence>
<dbReference type="AlphaFoldDB" id="A0A376KNR1"/>
<evidence type="ECO:0000313" key="1">
    <source>
        <dbReference type="EMBL" id="STE83640.1"/>
    </source>
</evidence>
<accession>A0A376KNR1</accession>
<gene>
    <name evidence="1" type="ORF">NCTC10418_01298</name>
</gene>
<sequence length="77" mass="8408">MSEWCQNRFEITGKSVCLDVLTQWIEGCETPRYPPCHTAEYTAVSGRLCRAGETHPDDAVSAISGAGSSRYRVVISG</sequence>
<reference evidence="1 2" key="1">
    <citation type="submission" date="2018-06" db="EMBL/GenBank/DDBJ databases">
        <authorList>
            <consortium name="Pathogen Informatics"/>
            <person name="Doyle S."/>
        </authorList>
    </citation>
    <scope>NUCLEOTIDE SEQUENCE [LARGE SCALE GENOMIC DNA]</scope>
    <source>
        <strain evidence="1 2">NCTC10418</strain>
    </source>
</reference>
<dbReference type="Gene3D" id="3.30.70.1270">
    <property type="entry name" value="Api92-like domains"/>
    <property type="match status" value="1"/>
</dbReference>
<organism evidence="1 2">
    <name type="scientific">Escherichia coli</name>
    <dbReference type="NCBI Taxonomy" id="562"/>
    <lineage>
        <taxon>Bacteria</taxon>
        <taxon>Pseudomonadati</taxon>
        <taxon>Pseudomonadota</taxon>
        <taxon>Gammaproteobacteria</taxon>
        <taxon>Enterobacterales</taxon>
        <taxon>Enterobacteriaceae</taxon>
        <taxon>Escherichia</taxon>
    </lineage>
</organism>
<proteinExistence type="predicted"/>